<dbReference type="Proteomes" id="UP000199569">
    <property type="component" value="Unassembled WGS sequence"/>
</dbReference>
<dbReference type="InterPro" id="IPR013011">
    <property type="entry name" value="PTS_EIIB_2"/>
</dbReference>
<name>A0A1G5E6N0_9HYPH</name>
<dbReference type="SUPFAM" id="SSF52794">
    <property type="entry name" value="PTS system IIB component-like"/>
    <property type="match status" value="1"/>
</dbReference>
<keyword evidence="3" id="KW-0732">Signal</keyword>
<evidence type="ECO:0000256" key="3">
    <source>
        <dbReference type="SAM" id="SignalP"/>
    </source>
</evidence>
<protein>
    <submittedName>
        <fullName evidence="5">PTS system, galactitol-specific IIB component</fullName>
    </submittedName>
</protein>
<evidence type="ECO:0000256" key="2">
    <source>
        <dbReference type="ARBA" id="ARBA00022683"/>
    </source>
</evidence>
<feature type="chain" id="PRO_5011637241" evidence="3">
    <location>
        <begin position="25"/>
        <end position="95"/>
    </location>
</feature>
<dbReference type="RefSeq" id="WP_091130724.1">
    <property type="nucleotide sequence ID" value="NZ_FMVJ01000003.1"/>
</dbReference>
<evidence type="ECO:0000259" key="4">
    <source>
        <dbReference type="PROSITE" id="PS51099"/>
    </source>
</evidence>
<evidence type="ECO:0000256" key="1">
    <source>
        <dbReference type="ARBA" id="ARBA00022679"/>
    </source>
</evidence>
<feature type="domain" description="PTS EIIB type-2" evidence="4">
    <location>
        <begin position="5"/>
        <end position="95"/>
    </location>
</feature>
<dbReference type="EMBL" id="FMVJ01000003">
    <property type="protein sequence ID" value="SCY22168.1"/>
    <property type="molecule type" value="Genomic_DNA"/>
</dbReference>
<sequence>MAQQKVVLIACGTAVATSTVVAHAIEEAMAERGIPVMTRQCKATEVRSMAADADVVVATTPVPDDLGKPTFKGLPFLTGIGKAQVLDDIEKALRG</sequence>
<dbReference type="OrthoDB" id="6505030at2"/>
<dbReference type="STRING" id="549386.SAMN02927923_00887"/>
<feature type="signal peptide" evidence="3">
    <location>
        <begin position="1"/>
        <end position="24"/>
    </location>
</feature>
<dbReference type="CDD" id="cd05566">
    <property type="entry name" value="PTS_IIB_galactitol"/>
    <property type="match status" value="1"/>
</dbReference>
<proteinExistence type="predicted"/>
<dbReference type="AlphaFoldDB" id="A0A1G5E6N0"/>
<dbReference type="InterPro" id="IPR036095">
    <property type="entry name" value="PTS_EIIB-like_sf"/>
</dbReference>
<dbReference type="Pfam" id="PF02302">
    <property type="entry name" value="PTS_IIB"/>
    <property type="match status" value="1"/>
</dbReference>
<dbReference type="Gene3D" id="3.40.50.2300">
    <property type="match status" value="1"/>
</dbReference>
<reference evidence="5 6" key="1">
    <citation type="submission" date="2016-10" db="EMBL/GenBank/DDBJ databases">
        <authorList>
            <person name="de Groot N.N."/>
        </authorList>
    </citation>
    <scope>NUCLEOTIDE SEQUENCE [LARGE SCALE GENOMIC DNA]</scope>
    <source>
        <strain evidence="5 6">CGMCC 1.7666</strain>
    </source>
</reference>
<keyword evidence="6" id="KW-1185">Reference proteome</keyword>
<dbReference type="PROSITE" id="PS51099">
    <property type="entry name" value="PTS_EIIB_TYPE_2"/>
    <property type="match status" value="1"/>
</dbReference>
<gene>
    <name evidence="5" type="ORF">SAMN02927923_00887</name>
</gene>
<dbReference type="InterPro" id="IPR003501">
    <property type="entry name" value="PTS_EIIB_2/3"/>
</dbReference>
<accession>A0A1G5E6N0</accession>
<evidence type="ECO:0000313" key="6">
    <source>
        <dbReference type="Proteomes" id="UP000199569"/>
    </source>
</evidence>
<organism evidence="5 6">
    <name type="scientific">Microvirga guangxiensis</name>
    <dbReference type="NCBI Taxonomy" id="549386"/>
    <lineage>
        <taxon>Bacteria</taxon>
        <taxon>Pseudomonadati</taxon>
        <taxon>Pseudomonadota</taxon>
        <taxon>Alphaproteobacteria</taxon>
        <taxon>Hyphomicrobiales</taxon>
        <taxon>Methylobacteriaceae</taxon>
        <taxon>Microvirga</taxon>
    </lineage>
</organism>
<dbReference type="GO" id="GO:0008982">
    <property type="term" value="F:protein-N(PI)-phosphohistidine-sugar phosphotransferase activity"/>
    <property type="evidence" value="ECO:0007669"/>
    <property type="project" value="InterPro"/>
</dbReference>
<evidence type="ECO:0000313" key="5">
    <source>
        <dbReference type="EMBL" id="SCY22168.1"/>
    </source>
</evidence>
<keyword evidence="1" id="KW-0808">Transferase</keyword>
<keyword evidence="2" id="KW-0598">Phosphotransferase system</keyword>
<dbReference type="GO" id="GO:0009401">
    <property type="term" value="P:phosphoenolpyruvate-dependent sugar phosphotransferase system"/>
    <property type="evidence" value="ECO:0007669"/>
    <property type="project" value="UniProtKB-KW"/>
</dbReference>